<proteinExistence type="predicted"/>
<dbReference type="RefSeq" id="WP_090347509.1">
    <property type="nucleotide sequence ID" value="NZ_LT629751.1"/>
</dbReference>
<gene>
    <name evidence="1" type="ORF">SAMN05216221_0553</name>
</gene>
<dbReference type="STRING" id="1392877.SAMN05216221_0553"/>
<dbReference type="EMBL" id="LT629751">
    <property type="protein sequence ID" value="SDR87967.1"/>
    <property type="molecule type" value="Genomic_DNA"/>
</dbReference>
<dbReference type="SUPFAM" id="SSF56349">
    <property type="entry name" value="DNA breaking-rejoining enzymes"/>
    <property type="match status" value="1"/>
</dbReference>
<name>A0A1H1MMN8_9PSED</name>
<keyword evidence="2" id="KW-1185">Reference proteome</keyword>
<organism evidence="1 2">
    <name type="scientific">Pseudomonas oryzae</name>
    <dbReference type="NCBI Taxonomy" id="1392877"/>
    <lineage>
        <taxon>Bacteria</taxon>
        <taxon>Pseudomonadati</taxon>
        <taxon>Pseudomonadota</taxon>
        <taxon>Gammaproteobacteria</taxon>
        <taxon>Pseudomonadales</taxon>
        <taxon>Pseudomonadaceae</taxon>
        <taxon>Pseudomonas</taxon>
    </lineage>
</organism>
<protein>
    <recommendedName>
        <fullName evidence="3">Integrase</fullName>
    </recommendedName>
</protein>
<evidence type="ECO:0000313" key="2">
    <source>
        <dbReference type="Proteomes" id="UP000243359"/>
    </source>
</evidence>
<dbReference type="AlphaFoldDB" id="A0A1H1MMN8"/>
<sequence>MSQVIEFIPKRELSAQQNLNAFIALARDHLSIWSDLEGFAWHANKWPTTHSAIRFVNFEHSDLHHSKSPEPHQLIHPALTEIAKAYLRYKHTLRPHKGINHEIRAFRIIEFALRQEMAVPDITKFKQRHWNIAVSAVEPIASRQTICTILLGILKMLADLCILTVDPRFWRHPYVGRHSYEAINGAGAPNEAKAAKIPDQDALLAIAEVFSRGASETHEDADIMVSCITGLLLSAPTRIGETLRLRTDCLRDDYDKNSEIQHYLAYWVPKIQQFTRKAIPRSMVEVTIESIKRLTYITEEGRRLAHYFETNPTKFYRHANCPNVPEDQKLMRDQVMQALGLSSLGSCESFIKRHTGYHSLTGFTLNDLWQMVLTEHRALNPYFPYQESPESSLHPPLKMSESLLCFRRFQLGTRASTSPVLLAPFDGGYYSGRLKTGNHRVESMNFFARNGYETIRLKSHSFRHLLNRLGRSSGIPIGVLTEWSGRATTKQTRTYLHDDPAKSAAKGAVVLGTIQEQEPQDPVTNEEAALYGQGPYHRSRYGICRRSWRAGPCNKFADCLNCSELLMCKGDKLAAEVIQQDRNNLVRTYTAAQQAIANGERAASRWTEKAGPQIERIDQLLVILHNPDIPNGSPIEIAGADFSHEKIIVSEKAEALGVRLLDRSELSITYGDDLLACLDLLQSPDDD</sequence>
<reference evidence="2" key="1">
    <citation type="submission" date="2016-10" db="EMBL/GenBank/DDBJ databases">
        <authorList>
            <person name="Varghese N."/>
            <person name="Submissions S."/>
        </authorList>
    </citation>
    <scope>NUCLEOTIDE SEQUENCE [LARGE SCALE GENOMIC DNA]</scope>
    <source>
        <strain evidence="2">KCTC 32247</strain>
    </source>
</reference>
<dbReference type="InterPro" id="IPR011010">
    <property type="entry name" value="DNA_brk_join_enz"/>
</dbReference>
<dbReference type="OrthoDB" id="6725579at2"/>
<evidence type="ECO:0000313" key="1">
    <source>
        <dbReference type="EMBL" id="SDR87967.1"/>
    </source>
</evidence>
<dbReference type="GO" id="GO:0003677">
    <property type="term" value="F:DNA binding"/>
    <property type="evidence" value="ECO:0007669"/>
    <property type="project" value="InterPro"/>
</dbReference>
<evidence type="ECO:0008006" key="3">
    <source>
        <dbReference type="Google" id="ProtNLM"/>
    </source>
</evidence>
<accession>A0A1H1MMN8</accession>
<dbReference type="Proteomes" id="UP000243359">
    <property type="component" value="Chromosome I"/>
</dbReference>